<sequence>MYKINGGTFSGMYATTLDGNNAAVYAVLTRTYTQTSPELTRPVRQVRAFPSPHQSRITFPLCPPSMTSKPC</sequence>
<protein>
    <submittedName>
        <fullName evidence="1">Uncharacterized protein</fullName>
    </submittedName>
</protein>
<evidence type="ECO:0000313" key="1">
    <source>
        <dbReference type="EMBL" id="SMB95057.1"/>
    </source>
</evidence>
<dbReference type="Proteomes" id="UP000192582">
    <property type="component" value="Unassembled WGS sequence"/>
</dbReference>
<name>A0A1W1VNX7_9DEIO</name>
<dbReference type="AlphaFoldDB" id="A0A1W1VNX7"/>
<proteinExistence type="predicted"/>
<keyword evidence="2" id="KW-1185">Reference proteome</keyword>
<dbReference type="EMBL" id="FWWU01000009">
    <property type="protein sequence ID" value="SMB95057.1"/>
    <property type="molecule type" value="Genomic_DNA"/>
</dbReference>
<evidence type="ECO:0000313" key="2">
    <source>
        <dbReference type="Proteomes" id="UP000192582"/>
    </source>
</evidence>
<organism evidence="1 2">
    <name type="scientific">Deinococcus hopiensis KR-140</name>
    <dbReference type="NCBI Taxonomy" id="695939"/>
    <lineage>
        <taxon>Bacteria</taxon>
        <taxon>Thermotogati</taxon>
        <taxon>Deinococcota</taxon>
        <taxon>Deinococci</taxon>
        <taxon>Deinococcales</taxon>
        <taxon>Deinococcaceae</taxon>
        <taxon>Deinococcus</taxon>
    </lineage>
</organism>
<accession>A0A1W1VNX7</accession>
<reference evidence="1 2" key="1">
    <citation type="submission" date="2017-04" db="EMBL/GenBank/DDBJ databases">
        <authorList>
            <person name="Afonso C.L."/>
            <person name="Miller P.J."/>
            <person name="Scott M.A."/>
            <person name="Spackman E."/>
            <person name="Goraichik I."/>
            <person name="Dimitrov K.M."/>
            <person name="Suarez D.L."/>
            <person name="Swayne D.E."/>
        </authorList>
    </citation>
    <scope>NUCLEOTIDE SEQUENCE [LARGE SCALE GENOMIC DNA]</scope>
    <source>
        <strain evidence="1 2">KR-140</strain>
    </source>
</reference>
<gene>
    <name evidence="1" type="ORF">SAMN00790413_02672</name>
</gene>